<feature type="domain" description="PI-PLC Y-box" evidence="3">
    <location>
        <begin position="326"/>
        <end position="376"/>
    </location>
</feature>
<dbReference type="Proteomes" id="UP000220246">
    <property type="component" value="Unassembled WGS sequence"/>
</dbReference>
<dbReference type="Gene3D" id="2.20.200.10">
    <property type="entry name" value="Outer membrane efflux proteins (OEP)"/>
    <property type="match status" value="1"/>
</dbReference>
<dbReference type="Pfam" id="PF02321">
    <property type="entry name" value="OEP"/>
    <property type="match status" value="2"/>
</dbReference>
<dbReference type="SUPFAM" id="SSF56954">
    <property type="entry name" value="Outer membrane efflux proteins (OEP)"/>
    <property type="match status" value="1"/>
</dbReference>
<feature type="signal peptide" evidence="2">
    <location>
        <begin position="1"/>
        <end position="29"/>
    </location>
</feature>
<dbReference type="NCBIfam" id="TIGR01845">
    <property type="entry name" value="outer_NodT"/>
    <property type="match status" value="1"/>
</dbReference>
<name>A0A2A7V0P3_COMTR</name>
<evidence type="ECO:0000256" key="2">
    <source>
        <dbReference type="RuleBase" id="RU362097"/>
    </source>
</evidence>
<dbReference type="PROSITE" id="PS51257">
    <property type="entry name" value="PROKAR_LIPOPROTEIN"/>
    <property type="match status" value="1"/>
</dbReference>
<keyword evidence="5" id="KW-1185">Reference proteome</keyword>
<comment type="caution">
    <text evidence="4">The sequence shown here is derived from an EMBL/GenBank/DDBJ whole genome shotgun (WGS) entry which is preliminary data.</text>
</comment>
<dbReference type="GO" id="GO:0035556">
    <property type="term" value="P:intracellular signal transduction"/>
    <property type="evidence" value="ECO:0007669"/>
    <property type="project" value="InterPro"/>
</dbReference>
<keyword evidence="2" id="KW-0449">Lipoprotein</keyword>
<sequence>MRRSTPATATLAAVLAAALLSACAPLPPAAPDNARPQLPAQWSTAAEAGTAPIAAQWWQQLGDTQLDALVQLALANNTDVLTAAARVQEAQANLAATDAARSPQLNATLGAQAGRSLTVLGPSQSRNVQPGLQASWELDLWGRLSQQSQAAAARLQASQADRAAVQLTVAATTVQTYVGLRALQQQLAISQATVASREKALQLAQDQQRVGYISQLQVTQAQAEHESVQQQVQQLQWQVDKQLATLNLLLGQAGGNAALAAAPTQRLQDLQLPAVPSSLPSQLLERRPDIARTAALLAASDHQLQAQRAAFLPQVNLSASVGSLLVNSLNYNPLTVWSLGGSLLAPLFNGGRLQAQLDAATAQRDQAAYAYRGAVLAAFADVESALTGTQRLAQQTLHATQRRDVLHQTLGYAHDRYEAGYASYLEELDAQRNLYAAELEVVRLHQAELDNRVQLYKALGGGWQADAVGGAGAATPPSGP</sequence>
<dbReference type="GO" id="GO:0004435">
    <property type="term" value="F:phosphatidylinositol-4,5-bisphosphate phospholipase C activity"/>
    <property type="evidence" value="ECO:0007669"/>
    <property type="project" value="InterPro"/>
</dbReference>
<dbReference type="GeneID" id="80801344"/>
<dbReference type="PANTHER" id="PTHR30203">
    <property type="entry name" value="OUTER MEMBRANE CATION EFFLUX PROTEIN"/>
    <property type="match status" value="1"/>
</dbReference>
<dbReference type="OrthoDB" id="9770517at2"/>
<feature type="chain" id="PRO_5011813003" description="PI-PLC Y-box domain-containing protein" evidence="2">
    <location>
        <begin position="30"/>
        <end position="480"/>
    </location>
</feature>
<dbReference type="EMBL" id="PDEA01000001">
    <property type="protein sequence ID" value="PEH91044.1"/>
    <property type="molecule type" value="Genomic_DNA"/>
</dbReference>
<dbReference type="PROSITE" id="PS50008">
    <property type="entry name" value="PIPLC_Y_DOMAIN"/>
    <property type="match status" value="1"/>
</dbReference>
<keyword evidence="2" id="KW-0732">Signal</keyword>
<keyword evidence="2" id="KW-1134">Transmembrane beta strand</keyword>
<dbReference type="InterPro" id="IPR001711">
    <property type="entry name" value="PLipase_C_Pinositol-sp_Y"/>
</dbReference>
<evidence type="ECO:0000313" key="4">
    <source>
        <dbReference type="EMBL" id="PEH91044.1"/>
    </source>
</evidence>
<dbReference type="AlphaFoldDB" id="A0A2A7V0P3"/>
<gene>
    <name evidence="4" type="ORF">CRM82_12045</name>
</gene>
<evidence type="ECO:0000256" key="1">
    <source>
        <dbReference type="ARBA" id="ARBA00007613"/>
    </source>
</evidence>
<comment type="similarity">
    <text evidence="1 2">Belongs to the outer membrane factor (OMF) (TC 1.B.17) family.</text>
</comment>
<proteinExistence type="inferred from homology"/>
<organism evidence="4 5">
    <name type="scientific">Comamonas terrigena</name>
    <dbReference type="NCBI Taxonomy" id="32013"/>
    <lineage>
        <taxon>Bacteria</taxon>
        <taxon>Pseudomonadati</taxon>
        <taxon>Pseudomonadota</taxon>
        <taxon>Betaproteobacteria</taxon>
        <taxon>Burkholderiales</taxon>
        <taxon>Comamonadaceae</taxon>
        <taxon>Comamonas</taxon>
    </lineage>
</organism>
<dbReference type="InterPro" id="IPR010131">
    <property type="entry name" value="MdtP/NodT-like"/>
</dbReference>
<reference evidence="5" key="1">
    <citation type="submission" date="2017-09" db="EMBL/GenBank/DDBJ databases">
        <title>FDA dAtabase for Regulatory Grade micrObial Sequences (FDA-ARGOS): Supporting development and validation of Infectious Disease Dx tests.</title>
        <authorList>
            <person name="Minogue T."/>
            <person name="Wolcott M."/>
            <person name="Wasieloski L."/>
            <person name="Aguilar W."/>
            <person name="Moore D."/>
            <person name="Tallon L."/>
            <person name="Sadzewicz L."/>
            <person name="Ott S."/>
            <person name="Zhao X."/>
            <person name="Nagaraj S."/>
            <person name="Vavikolanu K."/>
            <person name="Aluvathingal J."/>
            <person name="Nadendla S."/>
            <person name="Sichtig H."/>
        </authorList>
    </citation>
    <scope>NUCLEOTIDE SEQUENCE [LARGE SCALE GENOMIC DNA]</scope>
    <source>
        <strain evidence="5">FDAARGOS_394</strain>
    </source>
</reference>
<dbReference type="PANTHER" id="PTHR30203:SF33">
    <property type="entry name" value="BLR4455 PROTEIN"/>
    <property type="match status" value="1"/>
</dbReference>
<dbReference type="GO" id="GO:0015562">
    <property type="term" value="F:efflux transmembrane transporter activity"/>
    <property type="evidence" value="ECO:0007669"/>
    <property type="project" value="InterPro"/>
</dbReference>
<keyword evidence="2" id="KW-0472">Membrane</keyword>
<evidence type="ECO:0000259" key="3">
    <source>
        <dbReference type="PROSITE" id="PS50008"/>
    </source>
</evidence>
<dbReference type="GO" id="GO:0005886">
    <property type="term" value="C:plasma membrane"/>
    <property type="evidence" value="ECO:0007669"/>
    <property type="project" value="UniProtKB-SubCell"/>
</dbReference>
<keyword evidence="2" id="KW-0564">Palmitate</keyword>
<evidence type="ECO:0000313" key="5">
    <source>
        <dbReference type="Proteomes" id="UP000220246"/>
    </source>
</evidence>
<dbReference type="RefSeq" id="WP_098066381.1">
    <property type="nucleotide sequence ID" value="NZ_PDEA01000001.1"/>
</dbReference>
<dbReference type="GO" id="GO:0006629">
    <property type="term" value="P:lipid metabolic process"/>
    <property type="evidence" value="ECO:0007669"/>
    <property type="project" value="InterPro"/>
</dbReference>
<comment type="subcellular location">
    <subcellularLocation>
        <location evidence="2">Cell membrane</location>
        <topology evidence="2">Lipid-anchor</topology>
    </subcellularLocation>
</comment>
<keyword evidence="2" id="KW-0812">Transmembrane</keyword>
<dbReference type="Gene3D" id="1.20.1600.10">
    <property type="entry name" value="Outer membrane efflux proteins (OEP)"/>
    <property type="match status" value="1"/>
</dbReference>
<dbReference type="STRING" id="1219032.GCA_001515545_01291"/>
<accession>A0A2A7V0P3</accession>
<protein>
    <recommendedName>
        <fullName evidence="3">PI-PLC Y-box domain-containing protein</fullName>
    </recommendedName>
</protein>
<dbReference type="InterPro" id="IPR003423">
    <property type="entry name" value="OMP_efflux"/>
</dbReference>